<reference evidence="5 6" key="1">
    <citation type="submission" date="2022-06" db="EMBL/GenBank/DDBJ databases">
        <title>Roseomonas CN29.</title>
        <authorList>
            <person name="Cheng Y."/>
            <person name="He X."/>
        </authorList>
    </citation>
    <scope>NUCLEOTIDE SEQUENCE [LARGE SCALE GENOMIC DNA]</scope>
    <source>
        <strain evidence="5 6">CN29</strain>
    </source>
</reference>
<dbReference type="GO" id="GO:0050385">
    <property type="term" value="F:ureidoglycolate lyase activity"/>
    <property type="evidence" value="ECO:0007669"/>
    <property type="project" value="UniProtKB-EC"/>
</dbReference>
<keyword evidence="2" id="KW-0659">Purine metabolism</keyword>
<evidence type="ECO:0000256" key="2">
    <source>
        <dbReference type="ARBA" id="ARBA00022631"/>
    </source>
</evidence>
<dbReference type="Gene3D" id="2.60.120.480">
    <property type="entry name" value="Ureidoglycolate hydrolase"/>
    <property type="match status" value="1"/>
</dbReference>
<evidence type="ECO:0000256" key="4">
    <source>
        <dbReference type="ARBA" id="ARBA00047684"/>
    </source>
</evidence>
<evidence type="ECO:0000313" key="5">
    <source>
        <dbReference type="EMBL" id="MCR0982600.1"/>
    </source>
</evidence>
<dbReference type="PANTHER" id="PTHR21221:SF1">
    <property type="entry name" value="UREIDOGLYCOLATE LYASE"/>
    <property type="match status" value="1"/>
</dbReference>
<organism evidence="5 6">
    <name type="scientific">Roseomonas populi</name>
    <dbReference type="NCBI Taxonomy" id="3121582"/>
    <lineage>
        <taxon>Bacteria</taxon>
        <taxon>Pseudomonadati</taxon>
        <taxon>Pseudomonadota</taxon>
        <taxon>Alphaproteobacteria</taxon>
        <taxon>Acetobacterales</taxon>
        <taxon>Roseomonadaceae</taxon>
        <taxon>Roseomonas</taxon>
    </lineage>
</organism>
<dbReference type="RefSeq" id="WP_257716271.1">
    <property type="nucleotide sequence ID" value="NZ_JANJOU010000008.1"/>
</dbReference>
<keyword evidence="6" id="KW-1185">Reference proteome</keyword>
<dbReference type="EC" id="4.3.2.3" evidence="5"/>
<dbReference type="InterPro" id="IPR011051">
    <property type="entry name" value="RmlC_Cupin_sf"/>
</dbReference>
<keyword evidence="3 5" id="KW-0456">Lyase</keyword>
<dbReference type="EMBL" id="JANJOU010000008">
    <property type="protein sequence ID" value="MCR0982600.1"/>
    <property type="molecule type" value="Genomic_DNA"/>
</dbReference>
<protein>
    <submittedName>
        <fullName evidence="5">Ureidoglycolate lyase</fullName>
        <ecNumber evidence="5">4.3.2.3</ecNumber>
    </submittedName>
</protein>
<accession>A0ABT1X3C1</accession>
<dbReference type="InterPro" id="IPR007247">
    <property type="entry name" value="Ureidogly_lyase"/>
</dbReference>
<evidence type="ECO:0000313" key="6">
    <source>
        <dbReference type="Proteomes" id="UP001524642"/>
    </source>
</evidence>
<dbReference type="Pfam" id="PF04115">
    <property type="entry name" value="Ureidogly_lyase"/>
    <property type="match status" value="1"/>
</dbReference>
<evidence type="ECO:0000256" key="3">
    <source>
        <dbReference type="ARBA" id="ARBA00023239"/>
    </source>
</evidence>
<name>A0ABT1X3C1_9PROT</name>
<proteinExistence type="predicted"/>
<comment type="caution">
    <text evidence="5">The sequence shown here is derived from an EMBL/GenBank/DDBJ whole genome shotgun (WGS) entry which is preliminary data.</text>
</comment>
<dbReference type="SUPFAM" id="SSF51182">
    <property type="entry name" value="RmlC-like cupins"/>
    <property type="match status" value="1"/>
</dbReference>
<comment type="catalytic activity">
    <reaction evidence="4">
        <text>(S)-ureidoglycolate = urea + glyoxylate</text>
        <dbReference type="Rhea" id="RHEA:11304"/>
        <dbReference type="ChEBI" id="CHEBI:16199"/>
        <dbReference type="ChEBI" id="CHEBI:36655"/>
        <dbReference type="ChEBI" id="CHEBI:57296"/>
        <dbReference type="EC" id="4.3.2.3"/>
    </reaction>
</comment>
<gene>
    <name evidence="5" type="ORF">NRP21_11125</name>
</gene>
<dbReference type="InterPro" id="IPR024060">
    <property type="entry name" value="Ureidoglycolate_lyase_dom_sf"/>
</dbReference>
<dbReference type="CDD" id="cd20298">
    <property type="entry name" value="cupin_UAH"/>
    <property type="match status" value="1"/>
</dbReference>
<sequence length="159" mass="17514">MISVQPLTEDAFAAYGEVLTVPVSNGRRSYERALLSTRPEAKPVLTFSQRDPLALPLRVRQMERHVFSSQSFIPLAPARFLVLVAPHAPQGGPDMTRAEAFLAGFGQGITYGANVWHHGMTVLDAPARFAVLIWQAGTAEDEEFVDVAPFDLDLPQELR</sequence>
<dbReference type="PANTHER" id="PTHR21221">
    <property type="entry name" value="UREIDOGLYCOLATE HYDROLASE"/>
    <property type="match status" value="1"/>
</dbReference>
<comment type="subunit">
    <text evidence="1">Homodimer.</text>
</comment>
<dbReference type="Proteomes" id="UP001524642">
    <property type="component" value="Unassembled WGS sequence"/>
</dbReference>
<dbReference type="InterPro" id="IPR047233">
    <property type="entry name" value="UAH_cupin"/>
</dbReference>
<evidence type="ECO:0000256" key="1">
    <source>
        <dbReference type="ARBA" id="ARBA00011738"/>
    </source>
</evidence>